<evidence type="ECO:0000259" key="1">
    <source>
        <dbReference type="Pfam" id="PF13403"/>
    </source>
</evidence>
<organism evidence="2 3">
    <name type="scientific">Methylobacterium indicum</name>
    <dbReference type="NCBI Taxonomy" id="1775910"/>
    <lineage>
        <taxon>Bacteria</taxon>
        <taxon>Pseudomonadati</taxon>
        <taxon>Pseudomonadota</taxon>
        <taxon>Alphaproteobacteria</taxon>
        <taxon>Hyphomicrobiales</taxon>
        <taxon>Methylobacteriaceae</taxon>
        <taxon>Methylobacterium</taxon>
    </lineage>
</organism>
<comment type="caution">
    <text evidence="2">The sequence shown here is derived from an EMBL/GenBank/DDBJ whole genome shotgun (WGS) entry which is preliminary data.</text>
</comment>
<protein>
    <recommendedName>
        <fullName evidence="1">Hedgehog/Intein (Hint) domain-containing protein</fullName>
    </recommendedName>
</protein>
<dbReference type="Proteomes" id="UP000036471">
    <property type="component" value="Unassembled WGS sequence"/>
</dbReference>
<feature type="domain" description="Hedgehog/Intein (Hint)" evidence="1">
    <location>
        <begin position="20"/>
        <end position="54"/>
    </location>
</feature>
<dbReference type="EMBL" id="JTHG01000056">
    <property type="protein sequence ID" value="KMO25354.1"/>
    <property type="molecule type" value="Genomic_DNA"/>
</dbReference>
<evidence type="ECO:0000313" key="2">
    <source>
        <dbReference type="EMBL" id="KMO25354.1"/>
    </source>
</evidence>
<name>A0ABR5HFT2_9HYPH</name>
<sequence>MSAALLYRRAHLRPFTQPGRGTSIAREPVSSVTYWHVELDSHDILLAEGLPAESDLDWGDRPFFIESSDHALHNPDFVVPDHVRRAAAHG</sequence>
<dbReference type="Pfam" id="PF13403">
    <property type="entry name" value="Hint_2"/>
    <property type="match status" value="1"/>
</dbReference>
<proteinExistence type="predicted"/>
<reference evidence="2 3" key="1">
    <citation type="submission" date="2014-11" db="EMBL/GenBank/DDBJ databases">
        <title>Comparative genomics of Methylobacterium species.</title>
        <authorList>
            <person name="Chaudhry V."/>
            <person name="Patil P.B."/>
        </authorList>
    </citation>
    <scope>NUCLEOTIDE SEQUENCE [LARGE SCALE GENOMIC DNA]</scope>
    <source>
        <strain evidence="2 3">SE3.6</strain>
    </source>
</reference>
<keyword evidence="3" id="KW-1185">Reference proteome</keyword>
<dbReference type="InterPro" id="IPR028992">
    <property type="entry name" value="Hedgehog/Intein_dom"/>
</dbReference>
<gene>
    <name evidence="2" type="ORF">QR79_07910</name>
</gene>
<evidence type="ECO:0000313" key="3">
    <source>
        <dbReference type="Proteomes" id="UP000036471"/>
    </source>
</evidence>
<accession>A0ABR5HFT2</accession>